<organism evidence="2 4">
    <name type="scientific">Ligilactobacillus acidipiscis</name>
    <dbReference type="NCBI Taxonomy" id="89059"/>
    <lineage>
        <taxon>Bacteria</taxon>
        <taxon>Bacillati</taxon>
        <taxon>Bacillota</taxon>
        <taxon>Bacilli</taxon>
        <taxon>Lactobacillales</taxon>
        <taxon>Lactobacillaceae</taxon>
        <taxon>Ligilactobacillus</taxon>
    </lineage>
</organism>
<dbReference type="KEGG" id="laca:LAC1533_2114"/>
<evidence type="ECO:0000259" key="1">
    <source>
        <dbReference type="Pfam" id="PF13460"/>
    </source>
</evidence>
<dbReference type="InterPro" id="IPR036291">
    <property type="entry name" value="NAD(P)-bd_dom_sf"/>
</dbReference>
<dbReference type="Proteomes" id="UP000190935">
    <property type="component" value="Chromosome I"/>
</dbReference>
<feature type="domain" description="NAD(P)-binding" evidence="1">
    <location>
        <begin position="7"/>
        <end position="148"/>
    </location>
</feature>
<name>A0A0R2JK17_9LACO</name>
<proteinExistence type="predicted"/>
<dbReference type="STRING" id="89059.LAC1533_2114"/>
<evidence type="ECO:0000313" key="3">
    <source>
        <dbReference type="EMBL" id="SFV41537.1"/>
    </source>
</evidence>
<dbReference type="InterPro" id="IPR052718">
    <property type="entry name" value="NmrA-type_oxidoreductase"/>
</dbReference>
<gene>
    <name evidence="2" type="ORF">IV43_GL000694</name>
    <name evidence="3" type="ORF">LAC1533_2114</name>
</gene>
<reference evidence="5" key="2">
    <citation type="submission" date="2016-11" db="EMBL/GenBank/DDBJ databases">
        <authorList>
            <person name="Papadimitriou K."/>
        </authorList>
    </citation>
    <scope>NUCLEOTIDE SEQUENCE [LARGE SCALE GENOMIC DNA]</scope>
    <source>
        <strain evidence="5">ACA-DC 1533</strain>
    </source>
</reference>
<dbReference type="EMBL" id="LT630287">
    <property type="protein sequence ID" value="SFV41537.1"/>
    <property type="molecule type" value="Genomic_DNA"/>
</dbReference>
<dbReference type="Pfam" id="PF13460">
    <property type="entry name" value="NAD_binding_10"/>
    <property type="match status" value="1"/>
</dbReference>
<dbReference type="Gene3D" id="3.40.50.720">
    <property type="entry name" value="NAD(P)-binding Rossmann-like Domain"/>
    <property type="match status" value="1"/>
</dbReference>
<dbReference type="Proteomes" id="UP000051491">
    <property type="component" value="Unassembled WGS sequence"/>
</dbReference>
<dbReference type="RefSeq" id="WP_010497670.1">
    <property type="nucleotide sequence ID" value="NZ_JQBK01000177.1"/>
</dbReference>
<dbReference type="SUPFAM" id="SSF51735">
    <property type="entry name" value="NAD(P)-binding Rossmann-fold domains"/>
    <property type="match status" value="1"/>
</dbReference>
<dbReference type="PANTHER" id="PTHR47129:SF1">
    <property type="entry name" value="NMRA-LIKE DOMAIN-CONTAINING PROTEIN"/>
    <property type="match status" value="1"/>
</dbReference>
<accession>A0A0R2JK17</accession>
<dbReference type="GeneID" id="95350216"/>
<dbReference type="EMBL" id="JQBK01000177">
    <property type="protein sequence ID" value="KRN77576.1"/>
    <property type="molecule type" value="Genomic_DNA"/>
</dbReference>
<dbReference type="PATRIC" id="fig|89059.3.peg.722"/>
<dbReference type="PANTHER" id="PTHR47129">
    <property type="entry name" value="QUINONE OXIDOREDUCTASE 2"/>
    <property type="match status" value="1"/>
</dbReference>
<dbReference type="InterPro" id="IPR016040">
    <property type="entry name" value="NAD(P)-bd_dom"/>
</dbReference>
<protein>
    <submittedName>
        <fullName evidence="3">NADPH:quinone oxidoreductase 2</fullName>
    </submittedName>
</protein>
<reference evidence="2 4" key="1">
    <citation type="journal article" date="2015" name="Genome Announc.">
        <title>Expanding the biotechnology potential of lactobacilli through comparative genomics of 213 strains and associated genera.</title>
        <authorList>
            <person name="Sun Z."/>
            <person name="Harris H.M."/>
            <person name="McCann A."/>
            <person name="Guo C."/>
            <person name="Argimon S."/>
            <person name="Zhang W."/>
            <person name="Yang X."/>
            <person name="Jeffery I.B."/>
            <person name="Cooney J.C."/>
            <person name="Kagawa T.F."/>
            <person name="Liu W."/>
            <person name="Song Y."/>
            <person name="Salvetti E."/>
            <person name="Wrobel A."/>
            <person name="Rasinkangas P."/>
            <person name="Parkhill J."/>
            <person name="Rea M.C."/>
            <person name="O'Sullivan O."/>
            <person name="Ritari J."/>
            <person name="Douillard F.P."/>
            <person name="Paul Ross R."/>
            <person name="Yang R."/>
            <person name="Briner A.E."/>
            <person name="Felis G.E."/>
            <person name="de Vos W.M."/>
            <person name="Barrangou R."/>
            <person name="Klaenhammer T.R."/>
            <person name="Caufield P.W."/>
            <person name="Cui Y."/>
            <person name="Zhang H."/>
            <person name="O'Toole P.W."/>
        </authorList>
    </citation>
    <scope>NUCLEOTIDE SEQUENCE [LARGE SCALE GENOMIC DNA]</scope>
    <source>
        <strain evidence="2 4">DSM 15353</strain>
    </source>
</reference>
<sequence>MSILVTGATGGFGTYALAALKKLVPQDEIFALARSEEKAAQLRENGFSVKIATYDDPTSLEQAFHGIDRLLFVSSSEIGRQPQHKNVIDAAQKTGISYIAYTSFGKADTSTSPLAQDHAYTEKLILESGIDHTFLRNNWYLENEGGVITSALKTGKFIHAGGEGKAGWGLKREFAELAARAVSGKFDFPSILEVGGPLLTYQQLAEALEKVSGKKFDFITTDADTVSQFLQDNADLPKDAADFTASSQEIVKSGSLAVEPDDMEKYLGKPLSSTQDALKELFIK</sequence>
<evidence type="ECO:0000313" key="4">
    <source>
        <dbReference type="Proteomes" id="UP000051491"/>
    </source>
</evidence>
<dbReference type="AlphaFoldDB" id="A0A0R2JK17"/>
<evidence type="ECO:0000313" key="5">
    <source>
        <dbReference type="Proteomes" id="UP000190935"/>
    </source>
</evidence>
<dbReference type="OrthoDB" id="152510at2"/>
<dbReference type="Gene3D" id="3.90.25.10">
    <property type="entry name" value="UDP-galactose 4-epimerase, domain 1"/>
    <property type="match status" value="1"/>
</dbReference>
<evidence type="ECO:0000313" key="2">
    <source>
        <dbReference type="EMBL" id="KRN77576.1"/>
    </source>
</evidence>
<reference evidence="3" key="3">
    <citation type="submission" date="2016-11" db="EMBL/GenBank/DDBJ databases">
        <authorList>
            <person name="Jaros S."/>
            <person name="Januszkiewicz K."/>
            <person name="Wedrychowicz H."/>
        </authorList>
    </citation>
    <scope>NUCLEOTIDE SEQUENCE [LARGE SCALE GENOMIC DNA]</scope>
    <source>
        <strain evidence="3">ACA-DC 1533</strain>
    </source>
</reference>